<feature type="transmembrane region" description="Helical" evidence="9">
    <location>
        <begin position="64"/>
        <end position="86"/>
    </location>
</feature>
<keyword evidence="5" id="KW-0997">Cell inner membrane</keyword>
<comment type="subcellular location">
    <subcellularLocation>
        <location evidence="1">Cell inner membrane</location>
        <topology evidence="1">Multi-pass membrane protein</topology>
    </subcellularLocation>
</comment>
<evidence type="ECO:0000256" key="8">
    <source>
        <dbReference type="ARBA" id="ARBA00023136"/>
    </source>
</evidence>
<keyword evidence="8 9" id="KW-0472">Membrane</keyword>
<name>A0ABS9DCH6_9ALTE</name>
<dbReference type="RefSeq" id="WP_235314158.1">
    <property type="nucleotide sequence ID" value="NZ_JAKGAS010000014.1"/>
</dbReference>
<dbReference type="NCBIfam" id="NF002493">
    <property type="entry name" value="PRK01816.1"/>
    <property type="match status" value="1"/>
</dbReference>
<evidence type="ECO:0000256" key="4">
    <source>
        <dbReference type="ARBA" id="ARBA00022475"/>
    </source>
</evidence>
<evidence type="ECO:0000256" key="7">
    <source>
        <dbReference type="ARBA" id="ARBA00022989"/>
    </source>
</evidence>
<evidence type="ECO:0000256" key="1">
    <source>
        <dbReference type="ARBA" id="ARBA00004429"/>
    </source>
</evidence>
<evidence type="ECO:0000256" key="5">
    <source>
        <dbReference type="ARBA" id="ARBA00022519"/>
    </source>
</evidence>
<evidence type="ECO:0000313" key="11">
    <source>
        <dbReference type="Proteomes" id="UP001521137"/>
    </source>
</evidence>
<evidence type="ECO:0000313" key="10">
    <source>
        <dbReference type="EMBL" id="MCF2950057.1"/>
    </source>
</evidence>
<keyword evidence="6 9" id="KW-0812">Transmembrane</keyword>
<evidence type="ECO:0000256" key="3">
    <source>
        <dbReference type="ARBA" id="ARBA00018831"/>
    </source>
</evidence>
<evidence type="ECO:0000256" key="6">
    <source>
        <dbReference type="ARBA" id="ARBA00022692"/>
    </source>
</evidence>
<keyword evidence="4" id="KW-1003">Cell membrane</keyword>
<dbReference type="InterPro" id="IPR007334">
    <property type="entry name" value="UPF0208"/>
</dbReference>
<organism evidence="10 11">
    <name type="scientific">Paraglaciecola algarum</name>
    <dbReference type="NCBI Taxonomy" id="3050085"/>
    <lineage>
        <taxon>Bacteria</taxon>
        <taxon>Pseudomonadati</taxon>
        <taxon>Pseudomonadota</taxon>
        <taxon>Gammaproteobacteria</taxon>
        <taxon>Alteromonadales</taxon>
        <taxon>Alteromonadaceae</taxon>
        <taxon>Paraglaciecola</taxon>
    </lineage>
</organism>
<keyword evidence="7 9" id="KW-1133">Transmembrane helix</keyword>
<comment type="caution">
    <text evidence="10">The sequence shown here is derived from an EMBL/GenBank/DDBJ whole genome shotgun (WGS) entry which is preliminary data.</text>
</comment>
<evidence type="ECO:0000256" key="9">
    <source>
        <dbReference type="SAM" id="Phobius"/>
    </source>
</evidence>
<dbReference type="Pfam" id="PF04217">
    <property type="entry name" value="DUF412"/>
    <property type="match status" value="1"/>
</dbReference>
<keyword evidence="11" id="KW-1185">Reference proteome</keyword>
<evidence type="ECO:0000256" key="2">
    <source>
        <dbReference type="ARBA" id="ARBA00009474"/>
    </source>
</evidence>
<comment type="similarity">
    <text evidence="2">Belongs to the UPF0208 family.</text>
</comment>
<dbReference type="EMBL" id="JAKGAS010000014">
    <property type="protein sequence ID" value="MCF2950057.1"/>
    <property type="molecule type" value="Genomic_DNA"/>
</dbReference>
<feature type="transmembrane region" description="Helical" evidence="9">
    <location>
        <begin position="40"/>
        <end position="58"/>
    </location>
</feature>
<reference evidence="10 11" key="1">
    <citation type="submission" date="2022-01" db="EMBL/GenBank/DDBJ databases">
        <title>Paraglaciecola sp. G1-23.</title>
        <authorList>
            <person name="Jin M.S."/>
            <person name="Han D.M."/>
            <person name="Kim H.M."/>
            <person name="Jeon C.O."/>
        </authorList>
    </citation>
    <scope>NUCLEOTIDE SEQUENCE [LARGE SCALE GENOMIC DNA]</scope>
    <source>
        <strain evidence="10 11">G1-23</strain>
    </source>
</reference>
<protein>
    <recommendedName>
        <fullName evidence="3">UPF0208 membrane protein YfbV</fullName>
    </recommendedName>
</protein>
<sequence>MADTITSMVKDGQQYMQTWPMQRQLFSMFPEGRVITATKLSIKVMPAFAVLSVALMINLKGYEILPQALAIGAFFLSLPLQGLIWLGHRSNQFLPPTLNSWYLDIHHKMQLQGCALQSPKAKPNYKELARLLKTAFDELDKAFTKTWF</sequence>
<dbReference type="Proteomes" id="UP001521137">
    <property type="component" value="Unassembled WGS sequence"/>
</dbReference>
<gene>
    <name evidence="10" type="ORF">L0668_18205</name>
</gene>
<accession>A0ABS9DCH6</accession>
<proteinExistence type="inferred from homology"/>